<dbReference type="Proteomes" id="UP001366166">
    <property type="component" value="Chromosome"/>
</dbReference>
<dbReference type="KEGG" id="dmp:FAK_40110"/>
<keyword evidence="3" id="KW-1185">Reference proteome</keyword>
<protein>
    <submittedName>
        <fullName evidence="2">Uncharacterized protein</fullName>
    </submittedName>
</protein>
<dbReference type="AlphaFoldDB" id="A0AAU9EZI8"/>
<evidence type="ECO:0000313" key="2">
    <source>
        <dbReference type="EMBL" id="BEQ16945.1"/>
    </source>
</evidence>
<reference evidence="3" key="1">
    <citation type="journal article" date="2023" name="Arch. Microbiol.">
        <title>Desulfoferula mesophilus gen. nov. sp. nov., a mesophilic sulfate-reducing bacterium isolated from a brackish lake sediment.</title>
        <authorList>
            <person name="Watanabe T."/>
            <person name="Yabe T."/>
            <person name="Tsuji J.M."/>
            <person name="Fukui M."/>
        </authorList>
    </citation>
    <scope>NUCLEOTIDE SEQUENCE [LARGE SCALE GENOMIC DNA]</scope>
    <source>
        <strain evidence="3">12FAK</strain>
    </source>
</reference>
<accession>A0AAU9EZI8</accession>
<evidence type="ECO:0000256" key="1">
    <source>
        <dbReference type="SAM" id="MobiDB-lite"/>
    </source>
</evidence>
<proteinExistence type="predicted"/>
<gene>
    <name evidence="2" type="ORF">FAK_40110</name>
</gene>
<evidence type="ECO:0000313" key="3">
    <source>
        <dbReference type="Proteomes" id="UP001366166"/>
    </source>
</evidence>
<sequence length="104" mass="11822">MAMRKPANPVPLAMEGNMSRGSPMGGTRFLFLKAKAPRPDFSDQTHPHDFRRTAPRRRLALWIARNRYQLRKNNSQPAGSPAKFWQLEAAGPAPNLDHLAFIDW</sequence>
<organism evidence="2 3">
    <name type="scientific">Desulfoferula mesophila</name>
    <dbReference type="NCBI Taxonomy" id="3058419"/>
    <lineage>
        <taxon>Bacteria</taxon>
        <taxon>Pseudomonadati</taxon>
        <taxon>Thermodesulfobacteriota</taxon>
        <taxon>Desulfarculia</taxon>
        <taxon>Desulfarculales</taxon>
        <taxon>Desulfarculaceae</taxon>
        <taxon>Desulfoferula</taxon>
    </lineage>
</organism>
<feature type="region of interest" description="Disordered" evidence="1">
    <location>
        <begin position="1"/>
        <end position="26"/>
    </location>
</feature>
<name>A0AAU9EZI8_9BACT</name>
<dbReference type="EMBL" id="AP028679">
    <property type="protein sequence ID" value="BEQ16945.1"/>
    <property type="molecule type" value="Genomic_DNA"/>
</dbReference>